<reference evidence="2 3" key="1">
    <citation type="submission" date="2020-04" db="EMBL/GenBank/DDBJ databases">
        <title>Perkinsus olseni comparative genomics.</title>
        <authorList>
            <person name="Bogema D.R."/>
        </authorList>
    </citation>
    <scope>NUCLEOTIDE SEQUENCE [LARGE SCALE GENOMIC DNA]</scope>
    <source>
        <strain evidence="2 3">ATCC PRA-207</strain>
    </source>
</reference>
<dbReference type="AlphaFoldDB" id="A0A7J6R3Y6"/>
<keyword evidence="3" id="KW-1185">Reference proteome</keyword>
<protein>
    <submittedName>
        <fullName evidence="2">Uncharacterized protein</fullName>
    </submittedName>
</protein>
<comment type="caution">
    <text evidence="2">The sequence shown here is derived from an EMBL/GenBank/DDBJ whole genome shotgun (WGS) entry which is preliminary data.</text>
</comment>
<sequence length="137" mass="15280">YPYVRQITVENITVQQITIQEQFLGLISISLSDVTTSLQEALTKELQPFLMNNAYDGYDKGTSSFRRSPPDSIHAIFIPWGGATLSLGELINKILSLNINRDSTGEEKFQCPKPPVGGFGPREYEKQGVLQRTFGGR</sequence>
<accession>A0A7J6R3Y6</accession>
<organism evidence="2 3">
    <name type="scientific">Perkinsus olseni</name>
    <name type="common">Perkinsus atlanticus</name>
    <dbReference type="NCBI Taxonomy" id="32597"/>
    <lineage>
        <taxon>Eukaryota</taxon>
        <taxon>Sar</taxon>
        <taxon>Alveolata</taxon>
        <taxon>Perkinsozoa</taxon>
        <taxon>Perkinsea</taxon>
        <taxon>Perkinsida</taxon>
        <taxon>Perkinsidae</taxon>
        <taxon>Perkinsus</taxon>
    </lineage>
</organism>
<dbReference type="EMBL" id="JABANO010028332">
    <property type="protein sequence ID" value="KAF4715317.1"/>
    <property type="molecule type" value="Genomic_DNA"/>
</dbReference>
<evidence type="ECO:0000313" key="2">
    <source>
        <dbReference type="EMBL" id="KAF4715317.1"/>
    </source>
</evidence>
<feature type="region of interest" description="Disordered" evidence="1">
    <location>
        <begin position="104"/>
        <end position="125"/>
    </location>
</feature>
<dbReference type="Proteomes" id="UP000553632">
    <property type="component" value="Unassembled WGS sequence"/>
</dbReference>
<evidence type="ECO:0000313" key="3">
    <source>
        <dbReference type="Proteomes" id="UP000553632"/>
    </source>
</evidence>
<feature type="non-terminal residue" evidence="2">
    <location>
        <position position="1"/>
    </location>
</feature>
<proteinExistence type="predicted"/>
<name>A0A7J6R3Y6_PEROL</name>
<evidence type="ECO:0000256" key="1">
    <source>
        <dbReference type="SAM" id="MobiDB-lite"/>
    </source>
</evidence>
<gene>
    <name evidence="2" type="ORF">FOZ63_011554</name>
</gene>